<dbReference type="EMBL" id="MT663535">
    <property type="protein sequence ID" value="QOI90328.1"/>
    <property type="molecule type" value="Genomic_DNA"/>
</dbReference>
<organismHost>
    <name type="scientific">Pyramimonas plurioculata</name>
    <dbReference type="NCBI Taxonomy" id="36893"/>
</organismHost>
<organism evidence="1">
    <name type="scientific">Pyramimonas orientalis virus</name>
    <name type="common">PoV01</name>
    <dbReference type="NCBI Taxonomy" id="455367"/>
    <lineage>
        <taxon>Viruses</taxon>
        <taxon>Varidnaviria</taxon>
        <taxon>Bamfordvirae</taxon>
        <taxon>Nucleocytoviricota</taxon>
        <taxon>Megaviricetes</taxon>
        <taxon>Imitervirales</taxon>
        <taxon>Allomimiviridae</taxon>
        <taxon>Heliosvirus</taxon>
        <taxon>Heliosvirus raunefjordenense</taxon>
    </lineage>
</organism>
<sequence>MPTSPGRVTWILVPYNAPPLTDTDVGVMPNMVPGHIAFGIINIGNPNVEYSNVITGMVPGERYRIEMVAIDSNRVWGLRNQATFINQ</sequence>
<accession>A0A7M3UNQ3</accession>
<proteinExistence type="predicted"/>
<reference evidence="1" key="1">
    <citation type="submission" date="2020-06" db="EMBL/GenBank/DDBJ databases">
        <title>Lateral gene transfer of anion-conducting channel rhodopsins between green algae and giant viruses.</title>
        <authorList>
            <person name="Rozenberg A."/>
            <person name="Oppermann J."/>
            <person name="Wietek J."/>
            <person name="Fernandez Lahore R.G."/>
            <person name="Sandaa R.-A."/>
            <person name="Bratbak G."/>
            <person name="Hegemann P."/>
            <person name="Beja O."/>
        </authorList>
    </citation>
    <scope>NUCLEOTIDE SEQUENCE</scope>
    <source>
        <strain evidence="1">01B</strain>
    </source>
</reference>
<name>A0A7M3UNQ3_POV01</name>
<evidence type="ECO:0000313" key="1">
    <source>
        <dbReference type="EMBL" id="QOI90328.1"/>
    </source>
</evidence>
<gene>
    <name evidence="1" type="ORF">HWQ62_00191</name>
</gene>
<protein>
    <submittedName>
        <fullName evidence="1">Uncharacterized protein</fullName>
    </submittedName>
</protein>